<evidence type="ECO:0000256" key="9">
    <source>
        <dbReference type="ARBA" id="ARBA00023276"/>
    </source>
</evidence>
<keyword evidence="6" id="KW-0809">Transit peptide</keyword>
<keyword evidence="5" id="KW-0934">Plastid</keyword>
<comment type="similarity">
    <text evidence="2">Belongs to the psbR family.</text>
</comment>
<sequence>MSQDFGPGYARKAHSSPVEKMYQDLELTQAPKKRNTLRRDIGYGLVIGACVALVGLAAIYTVPETLGAPMNALSRTRAAPSRTAVNFKVKQVDIKKKGLESISDETIQQNLQGRSRAMSDKNWVDPQGRKGRGYGVYRFQKKYGANVDGYSPIYTPDIWSESGNSYKLGTNALIAWLVLVVTLLGIGANLIISTSQL</sequence>
<keyword evidence="9" id="KW-0604">Photosystem II</keyword>
<keyword evidence="4" id="KW-0602">Photosynthesis</keyword>
<keyword evidence="10" id="KW-1133">Transmembrane helix</keyword>
<dbReference type="PANTHER" id="PTHR34369:SF7">
    <property type="entry name" value="PHOTOSYSTEM II 10 KDA POLYPEPTIDE, CHLOROPLASTIC"/>
    <property type="match status" value="1"/>
</dbReference>
<feature type="transmembrane region" description="Helical" evidence="10">
    <location>
        <begin position="41"/>
        <end position="62"/>
    </location>
</feature>
<evidence type="ECO:0000256" key="7">
    <source>
        <dbReference type="ARBA" id="ARBA00023078"/>
    </source>
</evidence>
<evidence type="ECO:0000256" key="6">
    <source>
        <dbReference type="ARBA" id="ARBA00022946"/>
    </source>
</evidence>
<evidence type="ECO:0000313" key="11">
    <source>
        <dbReference type="EMBL" id="AAP79212.1"/>
    </source>
</evidence>
<dbReference type="GO" id="GO:0009535">
    <property type="term" value="C:chloroplast thylakoid membrane"/>
    <property type="evidence" value="ECO:0007669"/>
    <property type="project" value="UniProtKB-SubCell"/>
</dbReference>
<keyword evidence="8 10" id="KW-0472">Membrane</keyword>
<dbReference type="EMBL" id="AY267698">
    <property type="protein sequence ID" value="AAP79212.1"/>
    <property type="molecule type" value="mRNA"/>
</dbReference>
<name>Q7XYI3_BIGNA</name>
<dbReference type="InterPro" id="IPR006814">
    <property type="entry name" value="PSII_PsbR"/>
</dbReference>
<evidence type="ECO:0000256" key="8">
    <source>
        <dbReference type="ARBA" id="ARBA00023136"/>
    </source>
</evidence>
<dbReference type="GO" id="GO:0009523">
    <property type="term" value="C:photosystem II"/>
    <property type="evidence" value="ECO:0007669"/>
    <property type="project" value="UniProtKB-KW"/>
</dbReference>
<keyword evidence="3" id="KW-0150">Chloroplast</keyword>
<evidence type="ECO:0000256" key="3">
    <source>
        <dbReference type="ARBA" id="ARBA00022528"/>
    </source>
</evidence>
<evidence type="ECO:0000256" key="1">
    <source>
        <dbReference type="ARBA" id="ARBA00004334"/>
    </source>
</evidence>
<keyword evidence="10" id="KW-0812">Transmembrane</keyword>
<dbReference type="PANTHER" id="PTHR34369">
    <property type="entry name" value="PHOTOSYSTEM II 10 KDA POLYPEPTIDE, CHLOROPLASTIC"/>
    <property type="match status" value="1"/>
</dbReference>
<evidence type="ECO:0000256" key="5">
    <source>
        <dbReference type="ARBA" id="ARBA00022640"/>
    </source>
</evidence>
<dbReference type="AlphaFoldDB" id="Q7XYI3"/>
<evidence type="ECO:0000256" key="2">
    <source>
        <dbReference type="ARBA" id="ARBA00006659"/>
    </source>
</evidence>
<dbReference type="HOGENOM" id="CLU_1386414_0_0_1"/>
<proteinExistence type="evidence at transcript level"/>
<evidence type="ECO:0000256" key="10">
    <source>
        <dbReference type="SAM" id="Phobius"/>
    </source>
</evidence>
<keyword evidence="7" id="KW-0793">Thylakoid</keyword>
<evidence type="ECO:0000256" key="4">
    <source>
        <dbReference type="ARBA" id="ARBA00022531"/>
    </source>
</evidence>
<comment type="subcellular location">
    <subcellularLocation>
        <location evidence="1">Plastid</location>
        <location evidence="1">Chloroplast thylakoid membrane</location>
    </subcellularLocation>
</comment>
<organism evidence="11">
    <name type="scientific">Bigelowiella natans</name>
    <name type="common">Pedinomonas minutissima</name>
    <name type="synonym">Chlorarachnion sp. (strain CCMP621)</name>
    <dbReference type="NCBI Taxonomy" id="227086"/>
    <lineage>
        <taxon>Eukaryota</taxon>
        <taxon>Sar</taxon>
        <taxon>Rhizaria</taxon>
        <taxon>Cercozoa</taxon>
        <taxon>Chlorarachniophyceae</taxon>
        <taxon>Bigelowiella</taxon>
    </lineage>
</organism>
<protein>
    <submittedName>
        <fullName evidence="11">Photosystem II protein PSII10</fullName>
    </submittedName>
</protein>
<reference evidence="11" key="1">
    <citation type="journal article" date="2003" name="Proc. Natl. Acad. Sci. U.S.A.">
        <title>Lateral gene transfer and the evolution of plastid-targeted proteins in the secondary plastid-containing alga Bigelowiella natans.</title>
        <authorList>
            <person name="Archibald J.M."/>
            <person name="Rogers M.B."/>
            <person name="Toop M."/>
            <person name="Ishida K."/>
            <person name="Keeling P.J."/>
        </authorList>
    </citation>
    <scope>NUCLEOTIDE SEQUENCE</scope>
    <source>
        <strain evidence="11">CCMP 621</strain>
    </source>
</reference>
<dbReference type="Pfam" id="PF04725">
    <property type="entry name" value="PsbR"/>
    <property type="match status" value="1"/>
</dbReference>
<accession>Q7XYI3</accession>
<feature type="transmembrane region" description="Helical" evidence="10">
    <location>
        <begin position="173"/>
        <end position="192"/>
    </location>
</feature>
<dbReference type="GO" id="GO:0015979">
    <property type="term" value="P:photosynthesis"/>
    <property type="evidence" value="ECO:0007669"/>
    <property type="project" value="UniProtKB-KW"/>
</dbReference>